<dbReference type="Gene3D" id="2.60.120.260">
    <property type="entry name" value="Galactose-binding domain-like"/>
    <property type="match status" value="2"/>
</dbReference>
<dbReference type="InterPro" id="IPR011081">
    <property type="entry name" value="Big_4"/>
</dbReference>
<feature type="domain" description="Bacterial Ig-like" evidence="9">
    <location>
        <begin position="936"/>
        <end position="984"/>
    </location>
</feature>
<evidence type="ECO:0000313" key="12">
    <source>
        <dbReference type="EMBL" id="CUN57579.1"/>
    </source>
</evidence>
<accession>A0A173Y110</accession>
<dbReference type="SUPFAM" id="SSF49303">
    <property type="entry name" value="beta-Galactosidase/glucuronidase domain"/>
    <property type="match status" value="1"/>
</dbReference>
<evidence type="ECO:0000259" key="8">
    <source>
        <dbReference type="Pfam" id="PF02837"/>
    </source>
</evidence>
<dbReference type="Pfam" id="PF07554">
    <property type="entry name" value="FIVAR"/>
    <property type="match status" value="1"/>
</dbReference>
<dbReference type="InterPro" id="IPR040605">
    <property type="entry name" value="Glyco_hydro2_dom5"/>
</dbReference>
<dbReference type="Pfam" id="PF00703">
    <property type="entry name" value="Glyco_hydro_2"/>
    <property type="match status" value="1"/>
</dbReference>
<dbReference type="Gene3D" id="2.60.40.10">
    <property type="entry name" value="Immunoglobulins"/>
    <property type="match status" value="3"/>
</dbReference>
<dbReference type="Pfam" id="PF02837">
    <property type="entry name" value="Glyco_hydro_2_N"/>
    <property type="match status" value="1"/>
</dbReference>
<dbReference type="PANTHER" id="PTHR42732">
    <property type="entry name" value="BETA-GALACTOSIDASE"/>
    <property type="match status" value="1"/>
</dbReference>
<feature type="domain" description="Glycoside hydrolase family 2" evidence="11">
    <location>
        <begin position="802"/>
        <end position="912"/>
    </location>
</feature>
<dbReference type="InterPro" id="IPR032311">
    <property type="entry name" value="DUF4982"/>
</dbReference>
<keyword evidence="2 12" id="KW-0378">Hydrolase</keyword>
<feature type="domain" description="Glycoside hydrolase family 2 catalytic" evidence="7">
    <location>
        <begin position="334"/>
        <end position="532"/>
    </location>
</feature>
<feature type="domain" description="DUF4982" evidence="10">
    <location>
        <begin position="694"/>
        <end position="783"/>
    </location>
</feature>
<dbReference type="Gene3D" id="1.20.1270.70">
    <property type="entry name" value="Designed single chain three-helix bundle"/>
    <property type="match status" value="1"/>
</dbReference>
<dbReference type="Pfam" id="PF16355">
    <property type="entry name" value="DUF4982"/>
    <property type="match status" value="1"/>
</dbReference>
<organism evidence="12 13">
    <name type="scientific">Anaerobutyricum hallii</name>
    <dbReference type="NCBI Taxonomy" id="39488"/>
    <lineage>
        <taxon>Bacteria</taxon>
        <taxon>Bacillati</taxon>
        <taxon>Bacillota</taxon>
        <taxon>Clostridia</taxon>
        <taxon>Lachnospirales</taxon>
        <taxon>Lachnospiraceae</taxon>
        <taxon>Anaerobutyricum</taxon>
    </lineage>
</organism>
<keyword evidence="5" id="KW-0732">Signal</keyword>
<dbReference type="Pfam" id="PF02836">
    <property type="entry name" value="Glyco_hydro_2_C"/>
    <property type="match status" value="1"/>
</dbReference>
<dbReference type="InterPro" id="IPR006102">
    <property type="entry name" value="Ig-like_GH2"/>
</dbReference>
<dbReference type="Proteomes" id="UP000095679">
    <property type="component" value="Unassembled WGS sequence"/>
</dbReference>
<dbReference type="GO" id="GO:0004565">
    <property type="term" value="F:beta-galactosidase activity"/>
    <property type="evidence" value="ECO:0007669"/>
    <property type="project" value="UniProtKB-EC"/>
</dbReference>
<dbReference type="EC" id="3.2.1.23" evidence="12"/>
<evidence type="ECO:0000256" key="3">
    <source>
        <dbReference type="ARBA" id="ARBA00023295"/>
    </source>
</evidence>
<evidence type="ECO:0000259" key="11">
    <source>
        <dbReference type="Pfam" id="PF18565"/>
    </source>
</evidence>
<reference evidence="12 13" key="1">
    <citation type="submission" date="2015-09" db="EMBL/GenBank/DDBJ databases">
        <authorList>
            <consortium name="Pathogen Informatics"/>
        </authorList>
    </citation>
    <scope>NUCLEOTIDE SEQUENCE [LARGE SCALE GENOMIC DNA]</scope>
    <source>
        <strain evidence="12 13">2789STDY5834835</strain>
    </source>
</reference>
<dbReference type="Gene3D" id="3.80.10.10">
    <property type="entry name" value="Ribonuclease Inhibitor"/>
    <property type="match status" value="1"/>
</dbReference>
<comment type="similarity">
    <text evidence="1">Belongs to the glycosyl hydrolase 2 family.</text>
</comment>
<dbReference type="EMBL" id="CYZL01000002">
    <property type="protein sequence ID" value="CUN57579.1"/>
    <property type="molecule type" value="Genomic_DNA"/>
</dbReference>
<dbReference type="InterPro" id="IPR036156">
    <property type="entry name" value="Beta-gal/glucu_dom_sf"/>
</dbReference>
<feature type="chain" id="PRO_5008015854" evidence="5">
    <location>
        <begin position="30"/>
        <end position="1557"/>
    </location>
</feature>
<dbReference type="PRINTS" id="PR00132">
    <property type="entry name" value="GLHYDRLASE2"/>
</dbReference>
<dbReference type="Pfam" id="PF07532">
    <property type="entry name" value="Big_4"/>
    <property type="match status" value="1"/>
</dbReference>
<dbReference type="SUPFAM" id="SSF49785">
    <property type="entry name" value="Galactose-binding domain-like"/>
    <property type="match status" value="2"/>
</dbReference>
<proteinExistence type="inferred from homology"/>
<sequence>MRRKSSKQLFSVLMAATMVMSGISIPVNASQVDDAVVRSVLTKTEATASESREINFNEGWKFHYGDVENAEKKDFDDSDLAKWGNLKLPHDFSITQEPSNSNEAESGFMPGGTGWYRKNFTLPSDYAGKSIVLNFDGSYNHTYVYVNGTKVGENHYGYNDFAFDISKHLICDGKTENVISVKVVHQTPSSRWYSGSGIYRDVELIVTDAVHVSRNGVYVTTPNLATEKGGNVTVKVQTKVQNDSNAQVEAKIRTTVLDAEGKAVSEPSTTDVTLTENGTEEKEQNLKVNNPALWSTEKPNLYYVQTEVLVGDEVKDINKETFGFRYIDFNSNTGFSLNGKNVKLKGVCMHHDQGALGSASERDAVYRQVSKLKEMGCNAIRTAHNTPSSVLLKACNELGMMVMDETFDGWAFPKNGNSQDFSTHYNKTISEDNKLLGATAGDTWYKFVLESNIERDKNDPSVVIWDIGNELNFGVTDPSKYEQYAKNMKSYIEAIDKTRPITVGDNNPYGLRYNTYGDFRNKVTAVLANNGEGLAGANYSMAAMSGIHSAHPDWKIIATETASPSNSRGIYTTLSQYGKSGDYQCTAYDTNAVSWGNTARESWWYTIKDDFVSGEFIWTGFDYIGEPTPWNGTDKGSVSGDKLAVPNSSYFGVIDTAGFEKDSFYFYTSQWREDKQTLHIVPQSWNKKDLSISGGKVPVYVYSNAAKVELYLNGKLIGTSTRNPIKTAAGHEWATYSNESNDEEQCVAVNESQKWKAQAIQFKVKYAEGTLSAKAYDEDGKEITDTLGSQSVTTNSDAGSKLSVKAEKSEITADGSSLSYIAVDVNDKDGRFVSSADNSIRFTLTGNGTIVGVDNGNPSTVNKFQQKSVLTSSKTAKIKAFSGKALVIVRSTKDAGGFALKAESAGLTGETVFVNTVGEKNGEVFLKDYTIKPEYTVMMGTKPELETTVTGTMSDGSKQEGTIDWKLTEDVYNHPGEYVLDGTMKFGKEEVAVSANLHVKPIIVAVQNYTRATVKGLVPTLPSTLAGILPDGTSYGAYPVTWDSIKESDLEKVGDIVKVKGKVDVEGKEMTATATIRVAEGEVKEAVNIAPKYKTLTESCGEPADNLLSIVDGVNNVLDRPNMRWTNWNDHLLNSSPTITFTWDEVYELASIKAWFFGDVNVKAPESVTIAVSEDGENFKEVEFTHDDYQVNQKNELVFNEVQKAKALRFTMKQVGTGYVGLTELEIWTSEKGYTSNKTAELEELKVDGTAVEGFAADKYEYTVVVDKVDQAVVDAAAKDNASVMVVPFNKENVVKVIVTSEDSKTTNTYKIKLIAKDQIADKAFMEKVEGEIKQAEALKKDDYTDSSYAEYEKALKEVKAVIAKEIVTKDEVNAALEKLQTARGNLVKVTKPAPDTNKNPEKPSANKPETGVPSVGMLIKYKKAIYKVREVNATGGTVMLVKRNSKKAKFVIPATIKSGNYTFKVTSIANKAFKGDKKLKKVVIGKNVQVIGKRAFEKAKNLRSITIKSVSLKKVGRSAFKGIHAKAKIKVPAKKLKAYKRLLKKKGQKSSVKIIK</sequence>
<evidence type="ECO:0000259" key="6">
    <source>
        <dbReference type="Pfam" id="PF00703"/>
    </source>
</evidence>
<evidence type="ECO:0000259" key="10">
    <source>
        <dbReference type="Pfam" id="PF16355"/>
    </source>
</evidence>
<dbReference type="Pfam" id="PF13306">
    <property type="entry name" value="LRR_5"/>
    <property type="match status" value="1"/>
</dbReference>
<dbReference type="InterPro" id="IPR013783">
    <property type="entry name" value="Ig-like_fold"/>
</dbReference>
<gene>
    <name evidence="12" type="primary">lacZ</name>
    <name evidence="12" type="ORF">ERS852450_00246</name>
</gene>
<name>A0A173Y110_9FIRM</name>
<evidence type="ECO:0000256" key="5">
    <source>
        <dbReference type="SAM" id="SignalP"/>
    </source>
</evidence>
<protein>
    <submittedName>
        <fullName evidence="12">Beta-galactosidase</fullName>
        <ecNumber evidence="12">3.2.1.23</ecNumber>
    </submittedName>
</protein>
<evidence type="ECO:0000259" key="9">
    <source>
        <dbReference type="Pfam" id="PF07532"/>
    </source>
</evidence>
<dbReference type="InterPro" id="IPR051913">
    <property type="entry name" value="GH2_Domain-Containing"/>
</dbReference>
<evidence type="ECO:0000313" key="13">
    <source>
        <dbReference type="Proteomes" id="UP000095679"/>
    </source>
</evidence>
<dbReference type="SUPFAM" id="SSF51445">
    <property type="entry name" value="(Trans)glycosidases"/>
    <property type="match status" value="1"/>
</dbReference>
<dbReference type="PANTHER" id="PTHR42732:SF1">
    <property type="entry name" value="BETA-MANNOSIDASE"/>
    <property type="match status" value="1"/>
</dbReference>
<dbReference type="InterPro" id="IPR006101">
    <property type="entry name" value="Glyco_hydro_2"/>
</dbReference>
<feature type="region of interest" description="Disordered" evidence="4">
    <location>
        <begin position="1390"/>
        <end position="1412"/>
    </location>
</feature>
<dbReference type="RefSeq" id="WP_055297908.1">
    <property type="nucleotide sequence ID" value="NZ_BLYK01000049.1"/>
</dbReference>
<dbReference type="Gene3D" id="3.20.20.80">
    <property type="entry name" value="Glycosidases"/>
    <property type="match status" value="1"/>
</dbReference>
<dbReference type="InterPro" id="IPR026906">
    <property type="entry name" value="LRR_5"/>
</dbReference>
<evidence type="ECO:0000256" key="2">
    <source>
        <dbReference type="ARBA" id="ARBA00022801"/>
    </source>
</evidence>
<dbReference type="GO" id="GO:0005975">
    <property type="term" value="P:carbohydrate metabolic process"/>
    <property type="evidence" value="ECO:0007669"/>
    <property type="project" value="InterPro"/>
</dbReference>
<dbReference type="Pfam" id="PF18565">
    <property type="entry name" value="Glyco_hydro2_C5"/>
    <property type="match status" value="1"/>
</dbReference>
<evidence type="ECO:0000256" key="4">
    <source>
        <dbReference type="SAM" id="MobiDB-lite"/>
    </source>
</evidence>
<dbReference type="InterPro" id="IPR006104">
    <property type="entry name" value="Glyco_hydro_2_N"/>
</dbReference>
<feature type="signal peptide" evidence="5">
    <location>
        <begin position="1"/>
        <end position="29"/>
    </location>
</feature>
<feature type="domain" description="Glycoside hydrolase family 2 immunoglobulin-like beta-sandwich" evidence="6">
    <location>
        <begin position="218"/>
        <end position="325"/>
    </location>
</feature>
<evidence type="ECO:0000256" key="1">
    <source>
        <dbReference type="ARBA" id="ARBA00007401"/>
    </source>
</evidence>
<dbReference type="InterPro" id="IPR008979">
    <property type="entry name" value="Galactose-bd-like_sf"/>
</dbReference>
<feature type="domain" description="Glycosyl hydrolases family 2 sugar binding" evidence="8">
    <location>
        <begin position="111"/>
        <end position="205"/>
    </location>
</feature>
<dbReference type="InterPro" id="IPR017853">
    <property type="entry name" value="GH"/>
</dbReference>
<dbReference type="InterPro" id="IPR032675">
    <property type="entry name" value="LRR_dom_sf"/>
</dbReference>
<dbReference type="InterPro" id="IPR006103">
    <property type="entry name" value="Glyco_hydro_2_cat"/>
</dbReference>
<evidence type="ECO:0000259" key="7">
    <source>
        <dbReference type="Pfam" id="PF02836"/>
    </source>
</evidence>
<keyword evidence="3 12" id="KW-0326">Glycosidase</keyword>